<evidence type="ECO:0000313" key="11">
    <source>
        <dbReference type="Proteomes" id="UP000050417"/>
    </source>
</evidence>
<evidence type="ECO:0000256" key="3">
    <source>
        <dbReference type="ARBA" id="ARBA00001947"/>
    </source>
</evidence>
<accession>A0A0P6XN53</accession>
<dbReference type="PATRIC" id="fig|1134406.4.peg.696"/>
<dbReference type="STRING" id="1134406.ADN00_08465"/>
<gene>
    <name evidence="10" type="ORF">ADN00_08465</name>
</gene>
<dbReference type="Proteomes" id="UP000050417">
    <property type="component" value="Unassembled WGS sequence"/>
</dbReference>
<evidence type="ECO:0000313" key="10">
    <source>
        <dbReference type="EMBL" id="KPL77894.1"/>
    </source>
</evidence>
<evidence type="ECO:0000256" key="2">
    <source>
        <dbReference type="ARBA" id="ARBA00001946"/>
    </source>
</evidence>
<evidence type="ECO:0000256" key="5">
    <source>
        <dbReference type="ARBA" id="ARBA00022438"/>
    </source>
</evidence>
<comment type="caution">
    <text evidence="10">The sequence shown here is derived from an EMBL/GenBank/DDBJ whole genome shotgun (WGS) entry which is preliminary data.</text>
</comment>
<dbReference type="GO" id="GO:0046872">
    <property type="term" value="F:metal ion binding"/>
    <property type="evidence" value="ECO:0007669"/>
    <property type="project" value="UniProtKB-KW"/>
</dbReference>
<comment type="cofactor">
    <cofactor evidence="2">
        <name>Mg(2+)</name>
        <dbReference type="ChEBI" id="CHEBI:18420"/>
    </cofactor>
</comment>
<comment type="cofactor">
    <cofactor evidence="1">
        <name>Co(2+)</name>
        <dbReference type="ChEBI" id="CHEBI:48828"/>
    </cofactor>
</comment>
<dbReference type="AlphaFoldDB" id="A0A0P6XN53"/>
<dbReference type="Pfam" id="PF02073">
    <property type="entry name" value="Peptidase_M29"/>
    <property type="match status" value="1"/>
</dbReference>
<evidence type="ECO:0000256" key="6">
    <source>
        <dbReference type="ARBA" id="ARBA00022670"/>
    </source>
</evidence>
<comment type="similarity">
    <text evidence="4">Belongs to the peptidase M29 family.</text>
</comment>
<name>A0A0P6XN53_9CHLR</name>
<comment type="cofactor">
    <cofactor evidence="3">
        <name>Zn(2+)</name>
        <dbReference type="ChEBI" id="CHEBI:29105"/>
    </cofactor>
</comment>
<evidence type="ECO:0000256" key="7">
    <source>
        <dbReference type="ARBA" id="ARBA00022723"/>
    </source>
</evidence>
<dbReference type="GO" id="GO:0004177">
    <property type="term" value="F:aminopeptidase activity"/>
    <property type="evidence" value="ECO:0007669"/>
    <property type="project" value="UniProtKB-KW"/>
</dbReference>
<evidence type="ECO:0000256" key="1">
    <source>
        <dbReference type="ARBA" id="ARBA00001941"/>
    </source>
</evidence>
<dbReference type="InterPro" id="IPR052170">
    <property type="entry name" value="M29_Exopeptidase"/>
</dbReference>
<dbReference type="EMBL" id="LGCL01000021">
    <property type="protein sequence ID" value="KPL77894.1"/>
    <property type="molecule type" value="Genomic_DNA"/>
</dbReference>
<dbReference type="PANTHER" id="PTHR34448:SF1">
    <property type="entry name" value="BLL6088 PROTEIN"/>
    <property type="match status" value="1"/>
</dbReference>
<keyword evidence="6" id="KW-0645">Protease</keyword>
<evidence type="ECO:0000256" key="9">
    <source>
        <dbReference type="ARBA" id="ARBA00023049"/>
    </source>
</evidence>
<proteinExistence type="inferred from homology"/>
<dbReference type="GO" id="GO:0006508">
    <property type="term" value="P:proteolysis"/>
    <property type="evidence" value="ECO:0007669"/>
    <property type="project" value="UniProtKB-KW"/>
</dbReference>
<dbReference type="GO" id="GO:0008237">
    <property type="term" value="F:metallopeptidase activity"/>
    <property type="evidence" value="ECO:0007669"/>
    <property type="project" value="UniProtKB-KW"/>
</dbReference>
<dbReference type="RefSeq" id="WP_075062551.1">
    <property type="nucleotide sequence ID" value="NZ_LGCL01000021.1"/>
</dbReference>
<dbReference type="PRINTS" id="PR00919">
    <property type="entry name" value="THERMOPTASE"/>
</dbReference>
<dbReference type="InterPro" id="IPR035097">
    <property type="entry name" value="M29_N-terminal"/>
</dbReference>
<evidence type="ECO:0000256" key="8">
    <source>
        <dbReference type="ARBA" id="ARBA00022801"/>
    </source>
</evidence>
<dbReference type="InterPro" id="IPR000787">
    <property type="entry name" value="Peptidase_M29"/>
</dbReference>
<keyword evidence="5" id="KW-0031">Aminopeptidase</keyword>
<organism evidence="10 11">
    <name type="scientific">Ornatilinea apprima</name>
    <dbReference type="NCBI Taxonomy" id="1134406"/>
    <lineage>
        <taxon>Bacteria</taxon>
        <taxon>Bacillati</taxon>
        <taxon>Chloroflexota</taxon>
        <taxon>Anaerolineae</taxon>
        <taxon>Anaerolineales</taxon>
        <taxon>Anaerolineaceae</taxon>
        <taxon>Ornatilinea</taxon>
    </lineage>
</organism>
<keyword evidence="7" id="KW-0479">Metal-binding</keyword>
<dbReference type="Gene3D" id="3.40.1830.10">
    <property type="entry name" value="Thermophilic metalloprotease (M29)"/>
    <property type="match status" value="1"/>
</dbReference>
<keyword evidence="8" id="KW-0378">Hydrolase</keyword>
<keyword evidence="9" id="KW-0482">Metalloprotease</keyword>
<protein>
    <submittedName>
        <fullName evidence="10">Peptidase M29</fullName>
    </submittedName>
</protein>
<dbReference type="SUPFAM" id="SSF144052">
    <property type="entry name" value="Thermophilic metalloprotease-like"/>
    <property type="match status" value="1"/>
</dbReference>
<evidence type="ECO:0000256" key="4">
    <source>
        <dbReference type="ARBA" id="ARBA00008236"/>
    </source>
</evidence>
<keyword evidence="11" id="KW-1185">Reference proteome</keyword>
<sequence length="369" mass="41985">MRDLRVDKLAELLVNYSLEIQPGEKTLIWADTPSAPLIQATYEQIIHQGAFPFVYAVLPGLAEALLEYGTDEQIRFTPEPFAQIFETFDSMVFIRSLENTRFLGRADAAKVVEREKGLGKLRKIYTERTAKGQFRWVLTLFPTNAHAQDADMALRDYENFVFNACLPDLNDPVSYWKEVSAYQARIIEWLKGKERVHVLGKDTDLRLRIDNRKFINCDCHVNVPDGEVYTGPVEDSLEGHVHFSYPAIYRGKEVLGVRLQFEKGKVVSATADKNEAYLNKMLDTDAGSRYVGEFAIGTNKMIQQFTGQILFDEKIGGSFHMAMGNGYPETGSINQSLIHWDMICDLRDGGQIWVDDQLIYENGDFVLDI</sequence>
<dbReference type="OrthoDB" id="9803993at2"/>
<dbReference type="PANTHER" id="PTHR34448">
    <property type="entry name" value="AMINOPEPTIDASE"/>
    <property type="match status" value="1"/>
</dbReference>
<reference evidence="10 11" key="1">
    <citation type="submission" date="2015-07" db="EMBL/GenBank/DDBJ databases">
        <title>Genome sequence of Ornatilinea apprima DSM 23815.</title>
        <authorList>
            <person name="Hemp J."/>
            <person name="Ward L.M."/>
            <person name="Pace L.A."/>
            <person name="Fischer W.W."/>
        </authorList>
    </citation>
    <scope>NUCLEOTIDE SEQUENCE [LARGE SCALE GENOMIC DNA]</scope>
    <source>
        <strain evidence="10 11">P3M-1</strain>
    </source>
</reference>